<evidence type="ECO:0000259" key="1">
    <source>
        <dbReference type="Pfam" id="PF00085"/>
    </source>
</evidence>
<dbReference type="OMA" id="IKGGRPM"/>
<sequence>MEYLLLPNIKKCENVFFFLFKKYKFTSFISNHKNIYDNVLVCKEINDYNFSSIIKNEKTFLIYGYADYSHQCLNYLNKIIDISNNELKCKLNKKIPIYKLNISNNHLLIQKFHIKSIPLIQLRHKNKLIEEITGNQLNELNLKKILNRCHSYFNTISQVDDISDFLIREEELSHMNYIEDMKKDELYLKNDIILKKKDYIDNENKHFFKNDVLNNLQSKYNCQSYVIFKKLELLLNEKKKNITFIKFFLNEILMNHSTYLDINLNYNKIAAKGFLYLFDEELLSLEKVIELKNYLDETNQINIEILNSIHFKEPIITFDNSKIIHLNKIKNIDEFLSREEEMNDIKMSLKKNALKENIQKGDNIKIENEIKIKYLSRIYRILAIKYLDIEDIDNLLHCALESYKLSFPLNNLDHKKSKVLIENIILYLGAYNENVIKFLSQLQFLFTDKIFKVVRFPHTRAVKGGKPMMKRGKSGKWLWLSQDWKPRWVKKKVKLILEEEWKCVPDKNVPFWN</sequence>
<reference evidence="2 3" key="1">
    <citation type="submission" date="2015-04" db="EMBL/GenBank/DDBJ databases">
        <authorList>
            <consortium name="Pathogen Informatics"/>
        </authorList>
    </citation>
    <scope>NUCLEOTIDE SEQUENCE [LARGE SCALE GENOMIC DNA]</scope>
    <source>
        <strain evidence="2 3">SGS1</strain>
    </source>
</reference>
<dbReference type="EMBL" id="LN835309">
    <property type="protein sequence ID" value="CRH02436.1"/>
    <property type="molecule type" value="Genomic_DNA"/>
</dbReference>
<dbReference type="VEuPathDB" id="PlasmoDB:PRELSG_1416500"/>
<keyword evidence="3" id="KW-1185">Reference proteome</keyword>
<dbReference type="CDD" id="cd02947">
    <property type="entry name" value="TRX_family"/>
    <property type="match status" value="1"/>
</dbReference>
<gene>
    <name evidence="2" type="ORF">PRELSG_1416500</name>
</gene>
<dbReference type="RefSeq" id="XP_028534956.1">
    <property type="nucleotide sequence ID" value="XM_028679220.1"/>
</dbReference>
<dbReference type="InterPro" id="IPR036249">
    <property type="entry name" value="Thioredoxin-like_sf"/>
</dbReference>
<name>A0A1J1HAI1_PLARL</name>
<dbReference type="OrthoDB" id="370030at2759"/>
<feature type="domain" description="Thioredoxin" evidence="1">
    <location>
        <begin position="43"/>
        <end position="137"/>
    </location>
</feature>
<dbReference type="KEGG" id="prel:PRELSG_1416500"/>
<organism evidence="2 3">
    <name type="scientific">Plasmodium relictum</name>
    <dbReference type="NCBI Taxonomy" id="85471"/>
    <lineage>
        <taxon>Eukaryota</taxon>
        <taxon>Sar</taxon>
        <taxon>Alveolata</taxon>
        <taxon>Apicomplexa</taxon>
        <taxon>Aconoidasida</taxon>
        <taxon>Haemosporida</taxon>
        <taxon>Plasmodiidae</taxon>
        <taxon>Plasmodium</taxon>
        <taxon>Plasmodium (Haemamoeba)</taxon>
    </lineage>
</organism>
<dbReference type="GeneID" id="39738596"/>
<dbReference type="InterPro" id="IPR013766">
    <property type="entry name" value="Thioredoxin_domain"/>
</dbReference>
<evidence type="ECO:0000313" key="3">
    <source>
        <dbReference type="Proteomes" id="UP000220158"/>
    </source>
</evidence>
<dbReference type="SUPFAM" id="SSF52833">
    <property type="entry name" value="Thioredoxin-like"/>
    <property type="match status" value="1"/>
</dbReference>
<accession>A0A1J1HAI1</accession>
<dbReference type="Gene3D" id="3.40.30.10">
    <property type="entry name" value="Glutaredoxin"/>
    <property type="match status" value="1"/>
</dbReference>
<evidence type="ECO:0000313" key="2">
    <source>
        <dbReference type="EMBL" id="CRH02436.1"/>
    </source>
</evidence>
<dbReference type="AlphaFoldDB" id="A0A1J1HAI1"/>
<dbReference type="Proteomes" id="UP000220158">
    <property type="component" value="Chromosome 14"/>
</dbReference>
<dbReference type="Pfam" id="PF00085">
    <property type="entry name" value="Thioredoxin"/>
    <property type="match status" value="1"/>
</dbReference>
<protein>
    <recommendedName>
        <fullName evidence="1">Thioredoxin domain-containing protein</fullName>
    </recommendedName>
</protein>
<proteinExistence type="predicted"/>